<evidence type="ECO:0000313" key="2">
    <source>
        <dbReference type="Proteomes" id="UP000652761"/>
    </source>
</evidence>
<dbReference type="EMBL" id="NMUH01000500">
    <property type="protein sequence ID" value="MQL80301.1"/>
    <property type="molecule type" value="Genomic_DNA"/>
</dbReference>
<gene>
    <name evidence="1" type="ORF">Taro_012737</name>
</gene>
<evidence type="ECO:0000313" key="1">
    <source>
        <dbReference type="EMBL" id="MQL80301.1"/>
    </source>
</evidence>
<keyword evidence="2" id="KW-1185">Reference proteome</keyword>
<dbReference type="OrthoDB" id="784825at2759"/>
<sequence>MGEIGVIAQASIKAVELPSNISNITVGHWVRVEQPVHFIEGDNELILLSETVGLQNYGAFLEKDGAGLRGHVKLIGLKNGELDLSKSLWTYQIHHKKEGEERRPADERKQRERALDWRKKLNSHSTWDPAQGYGTLGYRICYLNLAYHYGLLAKEFIWPTMMGHGLADLIGLLAKRDVIWAEPCGLLARGVWVSLPFWFAG</sequence>
<protein>
    <submittedName>
        <fullName evidence="1">Uncharacterized protein</fullName>
    </submittedName>
</protein>
<dbReference type="AlphaFoldDB" id="A0A843UA07"/>
<name>A0A843UA07_COLES</name>
<organism evidence="1 2">
    <name type="scientific">Colocasia esculenta</name>
    <name type="common">Wild taro</name>
    <name type="synonym">Arum esculentum</name>
    <dbReference type="NCBI Taxonomy" id="4460"/>
    <lineage>
        <taxon>Eukaryota</taxon>
        <taxon>Viridiplantae</taxon>
        <taxon>Streptophyta</taxon>
        <taxon>Embryophyta</taxon>
        <taxon>Tracheophyta</taxon>
        <taxon>Spermatophyta</taxon>
        <taxon>Magnoliopsida</taxon>
        <taxon>Liliopsida</taxon>
        <taxon>Araceae</taxon>
        <taxon>Aroideae</taxon>
        <taxon>Colocasieae</taxon>
        <taxon>Colocasia</taxon>
    </lineage>
</organism>
<dbReference type="Proteomes" id="UP000652761">
    <property type="component" value="Unassembled WGS sequence"/>
</dbReference>
<comment type="caution">
    <text evidence="1">The sequence shown here is derived from an EMBL/GenBank/DDBJ whole genome shotgun (WGS) entry which is preliminary data.</text>
</comment>
<proteinExistence type="predicted"/>
<accession>A0A843UA07</accession>
<reference evidence="1" key="1">
    <citation type="submission" date="2017-07" db="EMBL/GenBank/DDBJ databases">
        <title>Taro Niue Genome Assembly and Annotation.</title>
        <authorList>
            <person name="Atibalentja N."/>
            <person name="Keating K."/>
            <person name="Fields C.J."/>
        </authorList>
    </citation>
    <scope>NUCLEOTIDE SEQUENCE</scope>
    <source>
        <strain evidence="1">Niue_2</strain>
        <tissue evidence="1">Leaf</tissue>
    </source>
</reference>